<reference evidence="1 2" key="1">
    <citation type="submission" date="2018-08" db="EMBL/GenBank/DDBJ databases">
        <title>Lysobacter sp. zong2l5, whole genome shotgun sequence.</title>
        <authorList>
            <person name="Zhang X."/>
            <person name="Feng G."/>
            <person name="Zhu H."/>
        </authorList>
    </citation>
    <scope>NUCLEOTIDE SEQUENCE [LARGE SCALE GENOMIC DNA]</scope>
    <source>
        <strain evidence="2">zong2l5</strain>
    </source>
</reference>
<comment type="caution">
    <text evidence="1">The sequence shown here is derived from an EMBL/GenBank/DDBJ whole genome shotgun (WGS) entry which is preliminary data.</text>
</comment>
<sequence length="181" mass="19673">MPITLRNTTQYIAQFVVRKGGQVIARLPGIEPNAQMVVPTEGTYQVTAMTIIDGNTYTSAPMDVTGAVSFLAQVLQVREQGTYEFDVVQGYSTRPDQMQFQKTTLAPVTFTIDKDGVPMQAVVVPDSFTMQTLDISDTFYVYAVVNGVTTATVSTTNLNAQVTATSDTSTLEQGYFTLEIG</sequence>
<accession>A0A371K2J5</accession>
<evidence type="ECO:0000313" key="2">
    <source>
        <dbReference type="Proteomes" id="UP000264492"/>
    </source>
</evidence>
<name>A0A371K2J5_9GAMM</name>
<organism evidence="1 2">
    <name type="scientific">Lysobacter silvisoli</name>
    <dbReference type="NCBI Taxonomy" id="2293254"/>
    <lineage>
        <taxon>Bacteria</taxon>
        <taxon>Pseudomonadati</taxon>
        <taxon>Pseudomonadota</taxon>
        <taxon>Gammaproteobacteria</taxon>
        <taxon>Lysobacterales</taxon>
        <taxon>Lysobacteraceae</taxon>
        <taxon>Lysobacter</taxon>
    </lineage>
</organism>
<gene>
    <name evidence="1" type="ORF">DX914_03085</name>
</gene>
<dbReference type="RefSeq" id="WP_115857585.1">
    <property type="nucleotide sequence ID" value="NZ_QTSU01000001.1"/>
</dbReference>
<dbReference type="Proteomes" id="UP000264492">
    <property type="component" value="Unassembled WGS sequence"/>
</dbReference>
<dbReference type="EMBL" id="QTSU01000001">
    <property type="protein sequence ID" value="RDZ28143.1"/>
    <property type="molecule type" value="Genomic_DNA"/>
</dbReference>
<proteinExistence type="predicted"/>
<keyword evidence="2" id="KW-1185">Reference proteome</keyword>
<dbReference type="OrthoDB" id="7023308at2"/>
<evidence type="ECO:0000313" key="1">
    <source>
        <dbReference type="EMBL" id="RDZ28143.1"/>
    </source>
</evidence>
<dbReference type="AlphaFoldDB" id="A0A371K2J5"/>
<protein>
    <submittedName>
        <fullName evidence="1">Uncharacterized protein</fullName>
    </submittedName>
</protein>